<feature type="transmembrane region" description="Helical" evidence="1">
    <location>
        <begin position="42"/>
        <end position="67"/>
    </location>
</feature>
<reference evidence="2 3" key="1">
    <citation type="submission" date="2017-10" db="EMBL/GenBank/DDBJ databases">
        <title>Genomics of the genus Arcobacter.</title>
        <authorList>
            <person name="Perez-Cataluna A."/>
            <person name="Figueras M.J."/>
        </authorList>
    </citation>
    <scope>NUCLEOTIDE SEQUENCE [LARGE SCALE GENOMIC DNA]</scope>
    <source>
        <strain evidence="2 3">CECT 9230</strain>
    </source>
</reference>
<evidence type="ECO:0000313" key="2">
    <source>
        <dbReference type="EMBL" id="RBQ29496.1"/>
    </source>
</evidence>
<evidence type="ECO:0000256" key="1">
    <source>
        <dbReference type="SAM" id="Phobius"/>
    </source>
</evidence>
<dbReference type="AlphaFoldDB" id="A0A366MTA6"/>
<dbReference type="Proteomes" id="UP000252669">
    <property type="component" value="Unassembled WGS sequence"/>
</dbReference>
<keyword evidence="1" id="KW-0812">Transmembrane</keyword>
<dbReference type="RefSeq" id="WP_113893623.1">
    <property type="nucleotide sequence ID" value="NZ_JANJGA010000001.1"/>
</dbReference>
<name>A0A366MTA6_9BACT</name>
<protein>
    <submittedName>
        <fullName evidence="2">Uncharacterized protein</fullName>
    </submittedName>
</protein>
<sequence>MGLKLYILATILFLILLFGYTYSLELGEYTLTFFGNSFTFPVAVWIVLPVLFLMVATYLHIIFYGFIKYIKQKFVDSDLDTTVDILKSKLLGKDTKAVYRTQKFKNIAELFGAFDLSVTKNSFDSTNPDFNRIVTAIQDINNGKYVSEKVVKLETNSEIAKKNLINKINEQVDFAVDVVKKADNYDFDIVKIALKNIIKEKSMTTVKKLYKNIKLDKELAFELLKKDIDNKEFGFTDEEIIEIVKNVEFTNNDYLELAKLYQKELNPDRLINIFEKLSNEFDEATTANLYVLSELEMIDKLRETLANSPEEDFLAFKALLDLKDAGKHYNLETLSYK</sequence>
<keyword evidence="1" id="KW-0472">Membrane</keyword>
<gene>
    <name evidence="2" type="ORF">CRU91_03965</name>
</gene>
<keyword evidence="1" id="KW-1133">Transmembrane helix</keyword>
<dbReference type="OrthoDB" id="5338103at2"/>
<organism evidence="2 3">
    <name type="scientific">Aliarcobacter vitoriensis</name>
    <dbReference type="NCBI Taxonomy" id="2011099"/>
    <lineage>
        <taxon>Bacteria</taxon>
        <taxon>Pseudomonadati</taxon>
        <taxon>Campylobacterota</taxon>
        <taxon>Epsilonproteobacteria</taxon>
        <taxon>Campylobacterales</taxon>
        <taxon>Arcobacteraceae</taxon>
        <taxon>Aliarcobacter</taxon>
    </lineage>
</organism>
<dbReference type="EMBL" id="PDKB01000005">
    <property type="protein sequence ID" value="RBQ29496.1"/>
    <property type="molecule type" value="Genomic_DNA"/>
</dbReference>
<keyword evidence="3" id="KW-1185">Reference proteome</keyword>
<proteinExistence type="predicted"/>
<evidence type="ECO:0000313" key="3">
    <source>
        <dbReference type="Proteomes" id="UP000252669"/>
    </source>
</evidence>
<accession>A0A366MTA6</accession>
<comment type="caution">
    <text evidence="2">The sequence shown here is derived from an EMBL/GenBank/DDBJ whole genome shotgun (WGS) entry which is preliminary data.</text>
</comment>